<evidence type="ECO:0000313" key="10">
    <source>
        <dbReference type="Proteomes" id="UP000283210"/>
    </source>
</evidence>
<comment type="similarity">
    <text evidence="2 6">Belongs to the TMC family.</text>
</comment>
<protein>
    <recommendedName>
        <fullName evidence="6">Transmembrane channel-like protein</fullName>
    </recommendedName>
</protein>
<accession>A0A3S2Q475</accession>
<evidence type="ECO:0000256" key="1">
    <source>
        <dbReference type="ARBA" id="ARBA00004141"/>
    </source>
</evidence>
<keyword evidence="4 6" id="KW-1133">Transmembrane helix</keyword>
<comment type="subcellular location">
    <subcellularLocation>
        <location evidence="1 6">Membrane</location>
        <topology evidence="1 6">Multi-pass membrane protein</topology>
    </subcellularLocation>
</comment>
<dbReference type="Pfam" id="PF07810">
    <property type="entry name" value="TMC"/>
    <property type="match status" value="1"/>
</dbReference>
<reference evidence="9 10" key="2">
    <citation type="submission" date="2019-01" db="EMBL/GenBank/DDBJ databases">
        <title>A chromosome length genome reference of the Java medaka (oryzias javanicus).</title>
        <authorList>
            <person name="Herpin A."/>
            <person name="Takehana Y."/>
            <person name="Naruse K."/>
            <person name="Ansai S."/>
            <person name="Kawaguchi M."/>
        </authorList>
    </citation>
    <scope>NUCLEOTIDE SEQUENCE [LARGE SCALE GENOMIC DNA]</scope>
    <source>
        <strain evidence="9">RS831</strain>
        <tissue evidence="9">Whole body</tissue>
    </source>
</reference>
<dbReference type="AlphaFoldDB" id="A0A3S2Q475"/>
<feature type="region of interest" description="Disordered" evidence="7">
    <location>
        <begin position="85"/>
        <end position="116"/>
    </location>
</feature>
<feature type="compositionally biased region" description="Polar residues" evidence="7">
    <location>
        <begin position="107"/>
        <end position="116"/>
    </location>
</feature>
<keyword evidence="10" id="KW-1185">Reference proteome</keyword>
<dbReference type="Proteomes" id="UP000283210">
    <property type="component" value="Chromosome 8"/>
</dbReference>
<evidence type="ECO:0000256" key="6">
    <source>
        <dbReference type="RuleBase" id="RU310713"/>
    </source>
</evidence>
<evidence type="ECO:0000313" key="9">
    <source>
        <dbReference type="EMBL" id="RVE69582.1"/>
    </source>
</evidence>
<dbReference type="InterPro" id="IPR038900">
    <property type="entry name" value="TMC"/>
</dbReference>
<feature type="transmembrane region" description="Helical" evidence="6">
    <location>
        <begin position="712"/>
        <end position="732"/>
    </location>
</feature>
<organism evidence="9 10">
    <name type="scientific">Oryzias javanicus</name>
    <name type="common">Javanese ricefish</name>
    <name type="synonym">Aplocheilus javanicus</name>
    <dbReference type="NCBI Taxonomy" id="123683"/>
    <lineage>
        <taxon>Eukaryota</taxon>
        <taxon>Metazoa</taxon>
        <taxon>Chordata</taxon>
        <taxon>Craniata</taxon>
        <taxon>Vertebrata</taxon>
        <taxon>Euteleostomi</taxon>
        <taxon>Actinopterygii</taxon>
        <taxon>Neopterygii</taxon>
        <taxon>Teleostei</taxon>
        <taxon>Neoteleostei</taxon>
        <taxon>Acanthomorphata</taxon>
        <taxon>Ovalentaria</taxon>
        <taxon>Atherinomorphae</taxon>
        <taxon>Beloniformes</taxon>
        <taxon>Adrianichthyidae</taxon>
        <taxon>Oryziinae</taxon>
        <taxon>Oryzias</taxon>
    </lineage>
</organism>
<reference evidence="9 10" key="1">
    <citation type="submission" date="2018-11" db="EMBL/GenBank/DDBJ databases">
        <authorList>
            <person name="Lopez-Roques C."/>
            <person name="Donnadieu C."/>
            <person name="Bouchez O."/>
            <person name="Klopp C."/>
            <person name="Cabau C."/>
            <person name="Zahm M."/>
        </authorList>
    </citation>
    <scope>NUCLEOTIDE SEQUENCE [LARGE SCALE GENOMIC DNA]</scope>
    <source>
        <strain evidence="9">RS831</strain>
        <tissue evidence="9">Whole body</tissue>
    </source>
</reference>
<dbReference type="InterPro" id="IPR012496">
    <property type="entry name" value="TMC_dom"/>
</dbReference>
<feature type="transmembrane region" description="Helical" evidence="6">
    <location>
        <begin position="236"/>
        <end position="263"/>
    </location>
</feature>
<evidence type="ECO:0000256" key="3">
    <source>
        <dbReference type="ARBA" id="ARBA00022692"/>
    </source>
</evidence>
<name>A0A3S2Q475_ORYJA</name>
<feature type="transmembrane region" description="Helical" evidence="6">
    <location>
        <begin position="544"/>
        <end position="566"/>
    </location>
</feature>
<feature type="transmembrane region" description="Helical" evidence="6">
    <location>
        <begin position="429"/>
        <end position="452"/>
    </location>
</feature>
<feature type="compositionally biased region" description="Polar residues" evidence="7">
    <location>
        <begin position="88"/>
        <end position="97"/>
    </location>
</feature>
<evidence type="ECO:0000256" key="4">
    <source>
        <dbReference type="ARBA" id="ARBA00022989"/>
    </source>
</evidence>
<proteinExistence type="inferred from homology"/>
<feature type="transmembrane region" description="Helical" evidence="6">
    <location>
        <begin position="467"/>
        <end position="488"/>
    </location>
</feature>
<evidence type="ECO:0000256" key="7">
    <source>
        <dbReference type="SAM" id="MobiDB-lite"/>
    </source>
</evidence>
<evidence type="ECO:0000256" key="2">
    <source>
        <dbReference type="ARBA" id="ARBA00006510"/>
    </source>
</evidence>
<dbReference type="EMBL" id="CM012444">
    <property type="protein sequence ID" value="RVE69582.1"/>
    <property type="molecule type" value="Genomic_DNA"/>
</dbReference>
<gene>
    <name evidence="9" type="ORF">OJAV_G00079140</name>
</gene>
<feature type="domain" description="TMC" evidence="8">
    <location>
        <begin position="535"/>
        <end position="640"/>
    </location>
</feature>
<dbReference type="PANTHER" id="PTHR23302">
    <property type="entry name" value="TRANSMEMBRANE CHANNEL-RELATED"/>
    <property type="match status" value="1"/>
</dbReference>
<evidence type="ECO:0000256" key="5">
    <source>
        <dbReference type="ARBA" id="ARBA00023136"/>
    </source>
</evidence>
<dbReference type="OrthoDB" id="1936208at2759"/>
<keyword evidence="3 6" id="KW-0812">Transmembrane</keyword>
<keyword evidence="5 6" id="KW-0472">Membrane</keyword>
<evidence type="ECO:0000259" key="8">
    <source>
        <dbReference type="Pfam" id="PF07810"/>
    </source>
</evidence>
<feature type="transmembrane region" description="Helical" evidence="6">
    <location>
        <begin position="339"/>
        <end position="360"/>
    </location>
</feature>
<sequence length="771" mass="87844">MNKRVVKKEAAMARRASASVHVCDSDPHNEFLKKELFKESAVSRQKCPEAMMMLIINECTDSDSSTNTDDSSDWETIRSCTAGEPNFSKLSAGTAGTTVRDRRSRLPHQQSRHPANQANVEEIRDVADVRFGLNTGFSGKRKEELVSELRGLSVRDAMHKLRAAPLSLSEKREVRRLALSNSVDGSFIRKHISCNCCPCVFIRWRRCSFSCLNIRSSLKLWYSPMKRLSGRFGSGVLSYFLFLRTLLFFNLLLSATSGLFLIFPQILHPLSRHNQCTPGTFSGLELLTGTGCFSHSLMFYGYYSNDVIKPCGAAPFKSSGPQKVRSPDDCQMFSYSIPSAYFCTIAFPFFIICIILVYSISKSFGKSFHVLKSSRNQAEKVFCSWDHKVSKKSSVRLQSEKISTQIKEQLSETASGEQKKSCTQRCCSLMVHTIAWTICLISILFSAAGVYFLSETTLDQDLEESKLLILSSVVSGFNLLLPGIFNVCGWLERYESAGTGVYVSIFRNLLLKTSLIGVLCYRWLWRIAEIPRFKCWESFVGQELYRLLLMDFLFTILHTFLGEFVWRLFSKKILKKERKPKFDIARNVLELIYGQTLTWLGVLFAPLLPAVQIIKLFVLFYIKKCSLMLNCQASRKPWRATQMTSLFIALLWFPSFLGAAVSVGYTIGTTKPSSTCGPFRNLTRMFESLQWSKDLETSNSFLFWLRWAFDSLIENQLFLFLISGVLLFMIYFQTQVVDGQRKLINLLEKQIENEGTDKTFLISQLQHLTEH</sequence>
<dbReference type="GO" id="GO:0008381">
    <property type="term" value="F:mechanosensitive monoatomic ion channel activity"/>
    <property type="evidence" value="ECO:0007669"/>
    <property type="project" value="TreeGrafter"/>
</dbReference>
<feature type="transmembrane region" description="Helical" evidence="6">
    <location>
        <begin position="643"/>
        <end position="665"/>
    </location>
</feature>
<dbReference type="GO" id="GO:0005886">
    <property type="term" value="C:plasma membrane"/>
    <property type="evidence" value="ECO:0007669"/>
    <property type="project" value="InterPro"/>
</dbReference>
<dbReference type="PANTHER" id="PTHR23302:SF4">
    <property type="entry name" value="TRANSMEMBRANE CHANNEL-LIKE PROTEIN 6"/>
    <property type="match status" value="1"/>
</dbReference>